<feature type="transmembrane region" description="Helical" evidence="10">
    <location>
        <begin position="136"/>
        <end position="158"/>
    </location>
</feature>
<dbReference type="Proteomes" id="UP000249590">
    <property type="component" value="Unassembled WGS sequence"/>
</dbReference>
<keyword evidence="2" id="KW-0813">Transport</keyword>
<keyword evidence="7 10" id="KW-1133">Transmembrane helix</keyword>
<comment type="similarity">
    <text evidence="9">Belongs to the binding-protein-dependent transport system permease family. LivHM subfamily.</text>
</comment>
<evidence type="ECO:0000256" key="10">
    <source>
        <dbReference type="SAM" id="Phobius"/>
    </source>
</evidence>
<evidence type="ECO:0000256" key="4">
    <source>
        <dbReference type="ARBA" id="ARBA00022519"/>
    </source>
</evidence>
<feature type="transmembrane region" description="Helical" evidence="10">
    <location>
        <begin position="192"/>
        <end position="212"/>
    </location>
</feature>
<feature type="transmembrane region" description="Helical" evidence="10">
    <location>
        <begin position="60"/>
        <end position="83"/>
    </location>
</feature>
<keyword evidence="12" id="KW-1185">Reference proteome</keyword>
<dbReference type="CDD" id="cd06582">
    <property type="entry name" value="TM_PBP1_LivH_like"/>
    <property type="match status" value="1"/>
</dbReference>
<evidence type="ECO:0000313" key="12">
    <source>
        <dbReference type="Proteomes" id="UP000249590"/>
    </source>
</evidence>
<keyword evidence="4" id="KW-0997">Cell inner membrane</keyword>
<gene>
    <name evidence="11" type="ORF">DLJ53_31615</name>
</gene>
<dbReference type="InterPro" id="IPR052157">
    <property type="entry name" value="BCAA_transport_permease"/>
</dbReference>
<dbReference type="GO" id="GO:0015190">
    <property type="term" value="F:L-leucine transmembrane transporter activity"/>
    <property type="evidence" value="ECO:0007669"/>
    <property type="project" value="TreeGrafter"/>
</dbReference>
<dbReference type="GO" id="GO:0005886">
    <property type="term" value="C:plasma membrane"/>
    <property type="evidence" value="ECO:0007669"/>
    <property type="project" value="UniProtKB-SubCell"/>
</dbReference>
<keyword evidence="5 10" id="KW-0812">Transmembrane</keyword>
<organism evidence="11 12">
    <name type="scientific">Acuticoccus sediminis</name>
    <dbReference type="NCBI Taxonomy" id="2184697"/>
    <lineage>
        <taxon>Bacteria</taxon>
        <taxon>Pseudomonadati</taxon>
        <taxon>Pseudomonadota</taxon>
        <taxon>Alphaproteobacteria</taxon>
        <taxon>Hyphomicrobiales</taxon>
        <taxon>Amorphaceae</taxon>
        <taxon>Acuticoccus</taxon>
    </lineage>
</organism>
<evidence type="ECO:0000256" key="8">
    <source>
        <dbReference type="ARBA" id="ARBA00023136"/>
    </source>
</evidence>
<dbReference type="GO" id="GO:0042941">
    <property type="term" value="P:D-alanine transmembrane transport"/>
    <property type="evidence" value="ECO:0007669"/>
    <property type="project" value="TreeGrafter"/>
</dbReference>
<evidence type="ECO:0000313" key="11">
    <source>
        <dbReference type="EMBL" id="RAH96812.1"/>
    </source>
</evidence>
<evidence type="ECO:0000256" key="5">
    <source>
        <dbReference type="ARBA" id="ARBA00022692"/>
    </source>
</evidence>
<dbReference type="InterPro" id="IPR001851">
    <property type="entry name" value="ABC_transp_permease"/>
</dbReference>
<accession>A0A8B2NHL0</accession>
<proteinExistence type="inferred from homology"/>
<evidence type="ECO:0000256" key="9">
    <source>
        <dbReference type="ARBA" id="ARBA00037998"/>
    </source>
</evidence>
<feature type="transmembrane region" description="Helical" evidence="10">
    <location>
        <begin position="95"/>
        <end position="116"/>
    </location>
</feature>
<feature type="transmembrane region" description="Helical" evidence="10">
    <location>
        <begin position="12"/>
        <end position="29"/>
    </location>
</feature>
<dbReference type="AlphaFoldDB" id="A0A8B2NHL0"/>
<feature type="transmembrane region" description="Helical" evidence="10">
    <location>
        <begin position="224"/>
        <end position="249"/>
    </location>
</feature>
<evidence type="ECO:0000256" key="7">
    <source>
        <dbReference type="ARBA" id="ARBA00022989"/>
    </source>
</evidence>
<keyword evidence="6" id="KW-0029">Amino-acid transport</keyword>
<evidence type="ECO:0000256" key="6">
    <source>
        <dbReference type="ARBA" id="ARBA00022970"/>
    </source>
</evidence>
<reference evidence="11 12" key="1">
    <citation type="submission" date="2018-05" db="EMBL/GenBank/DDBJ databases">
        <title>Acuticoccus sediminis sp. nov., isolated from deep-sea sediment of Indian Ocean.</title>
        <authorList>
            <person name="Liu X."/>
            <person name="Lai Q."/>
            <person name="Du Y."/>
            <person name="Sun F."/>
            <person name="Zhang X."/>
            <person name="Wang S."/>
            <person name="Shao Z."/>
        </authorList>
    </citation>
    <scope>NUCLEOTIDE SEQUENCE [LARGE SCALE GENOMIC DNA]</scope>
    <source>
        <strain evidence="11 12">PTG4-2</strain>
    </source>
</reference>
<evidence type="ECO:0000256" key="1">
    <source>
        <dbReference type="ARBA" id="ARBA00004651"/>
    </source>
</evidence>
<keyword evidence="8 10" id="KW-0472">Membrane</keyword>
<sequence>MQLFIQTVWDGISTGAIIALVAVGLSLVFRISRFINVAHVDFATVAAYVTLLVAGSTAVAFPVAALVGIGAVMALGLLAYLLVYRRLAGERSISLIIASIGVAFFLRYLVTFIWGSNQLAFDLPVLRSIRVAGIRMAPFDIAIIATTLVVFAGLALVLRFGAFGRSLRAVADNPELARVSGVAVDRVVKQMWLIGSAFAAVGGIALAAKTVITPYLGWHLLVPAFAAMILGGIGSVGGTLLGALVIGVVGELAAMYWLPTYRLAATFGVLVLVLMIRPQGLLGKREVAR</sequence>
<evidence type="ECO:0000256" key="2">
    <source>
        <dbReference type="ARBA" id="ARBA00022448"/>
    </source>
</evidence>
<feature type="transmembrane region" description="Helical" evidence="10">
    <location>
        <begin position="256"/>
        <end position="276"/>
    </location>
</feature>
<dbReference type="GO" id="GO:0015192">
    <property type="term" value="F:L-phenylalanine transmembrane transporter activity"/>
    <property type="evidence" value="ECO:0007669"/>
    <property type="project" value="TreeGrafter"/>
</dbReference>
<evidence type="ECO:0000256" key="3">
    <source>
        <dbReference type="ARBA" id="ARBA00022475"/>
    </source>
</evidence>
<feature type="transmembrane region" description="Helical" evidence="10">
    <location>
        <begin position="36"/>
        <end position="54"/>
    </location>
</feature>
<dbReference type="EMBL" id="QHHQ01000011">
    <property type="protein sequence ID" value="RAH96812.1"/>
    <property type="molecule type" value="Genomic_DNA"/>
</dbReference>
<protein>
    <submittedName>
        <fullName evidence="11">Branched-chain amino acid ABC transporter permease</fullName>
    </submittedName>
</protein>
<keyword evidence="3" id="KW-1003">Cell membrane</keyword>
<dbReference type="RefSeq" id="WP_111352334.1">
    <property type="nucleotide sequence ID" value="NZ_QHHQ01000011.1"/>
</dbReference>
<name>A0A8B2NHL0_9HYPH</name>
<dbReference type="GO" id="GO:0015808">
    <property type="term" value="P:L-alanine transport"/>
    <property type="evidence" value="ECO:0007669"/>
    <property type="project" value="TreeGrafter"/>
</dbReference>
<dbReference type="GO" id="GO:1903806">
    <property type="term" value="P:L-isoleucine import across plasma membrane"/>
    <property type="evidence" value="ECO:0007669"/>
    <property type="project" value="TreeGrafter"/>
</dbReference>
<dbReference type="GO" id="GO:0015188">
    <property type="term" value="F:L-isoleucine transmembrane transporter activity"/>
    <property type="evidence" value="ECO:0007669"/>
    <property type="project" value="TreeGrafter"/>
</dbReference>
<dbReference type="PANTHER" id="PTHR11795">
    <property type="entry name" value="BRANCHED-CHAIN AMINO ACID TRANSPORT SYSTEM PERMEASE PROTEIN LIVH"/>
    <property type="match status" value="1"/>
</dbReference>
<dbReference type="OrthoDB" id="9807115at2"/>
<dbReference type="GO" id="GO:0005304">
    <property type="term" value="F:L-valine transmembrane transporter activity"/>
    <property type="evidence" value="ECO:0007669"/>
    <property type="project" value="TreeGrafter"/>
</dbReference>
<comment type="caution">
    <text evidence="11">The sequence shown here is derived from an EMBL/GenBank/DDBJ whole genome shotgun (WGS) entry which is preliminary data.</text>
</comment>
<comment type="subcellular location">
    <subcellularLocation>
        <location evidence="1">Cell membrane</location>
        <topology evidence="1">Multi-pass membrane protein</topology>
    </subcellularLocation>
</comment>
<dbReference type="Pfam" id="PF02653">
    <property type="entry name" value="BPD_transp_2"/>
    <property type="match status" value="1"/>
</dbReference>
<dbReference type="PANTHER" id="PTHR11795:SF371">
    <property type="entry name" value="HIGH-AFFINITY BRANCHED-CHAIN AMINO ACID TRANSPORT SYSTEM PERMEASE PROTEIN LIVH"/>
    <property type="match status" value="1"/>
</dbReference>